<evidence type="ECO:0000256" key="1">
    <source>
        <dbReference type="SAM" id="MobiDB-lite"/>
    </source>
</evidence>
<gene>
    <name evidence="2" type="ORF">FisN_11Lh231</name>
</gene>
<dbReference type="AlphaFoldDB" id="A0A1Z5J726"/>
<accession>A0A1Z5J726</accession>
<comment type="caution">
    <text evidence="2">The sequence shown here is derived from an EMBL/GenBank/DDBJ whole genome shotgun (WGS) entry which is preliminary data.</text>
</comment>
<reference evidence="2 3" key="1">
    <citation type="journal article" date="2015" name="Plant Cell">
        <title>Oil accumulation by the oleaginous diatom Fistulifera solaris as revealed by the genome and transcriptome.</title>
        <authorList>
            <person name="Tanaka T."/>
            <person name="Maeda Y."/>
            <person name="Veluchamy A."/>
            <person name="Tanaka M."/>
            <person name="Abida H."/>
            <person name="Marechal E."/>
            <person name="Bowler C."/>
            <person name="Muto M."/>
            <person name="Sunaga Y."/>
            <person name="Tanaka M."/>
            <person name="Yoshino T."/>
            <person name="Taniguchi T."/>
            <person name="Fukuda Y."/>
            <person name="Nemoto M."/>
            <person name="Matsumoto M."/>
            <person name="Wong P.S."/>
            <person name="Aburatani S."/>
            <person name="Fujibuchi W."/>
        </authorList>
    </citation>
    <scope>NUCLEOTIDE SEQUENCE [LARGE SCALE GENOMIC DNA]</scope>
    <source>
        <strain evidence="2 3">JPCC DA0580</strain>
    </source>
</reference>
<sequence length="357" mass="40689">MNSSTNVFGSMQVDGHPAMFALTMEPESSSSSYRLVIAQASGTFQVLLSSPQDLPREGGVEFLQRQLLAPDPAYTIRYESLSSSSSSSLPDRIRMQILQQLSLGIVRQVWDTTLLRTGTWYEFTEHLLHVQQQGQMACETLQTALRHVEHDREAWKETAHQLENVWQNEKSELLDNFLLLYHQQKEKTTQAQERIQQLEKLLQEKEQELTNVKKKSKKSHTFDNNSRILLQNEPDDMDSELYPQELVDQLAGGKNVKKKRPSATKTLNPKKRRNQATGAMEYYDEDEAVTDLLQTEKNSDAGKENSSKSKRKDDLQKARKKKVKDDSSTDSAGNYSYSSELDSDILAQLAAMKKRGD</sequence>
<feature type="region of interest" description="Disordered" evidence="1">
    <location>
        <begin position="211"/>
        <end position="343"/>
    </location>
</feature>
<proteinExistence type="predicted"/>
<evidence type="ECO:0000313" key="2">
    <source>
        <dbReference type="EMBL" id="GAX09795.1"/>
    </source>
</evidence>
<dbReference type="EMBL" id="BDSP01000013">
    <property type="protein sequence ID" value="GAX09795.1"/>
    <property type="molecule type" value="Genomic_DNA"/>
</dbReference>
<name>A0A1Z5J726_FISSO</name>
<evidence type="ECO:0000313" key="3">
    <source>
        <dbReference type="Proteomes" id="UP000198406"/>
    </source>
</evidence>
<protein>
    <submittedName>
        <fullName evidence="2">Uncharacterized protein</fullName>
    </submittedName>
</protein>
<keyword evidence="3" id="KW-1185">Reference proteome</keyword>
<organism evidence="2 3">
    <name type="scientific">Fistulifera solaris</name>
    <name type="common">Oleaginous diatom</name>
    <dbReference type="NCBI Taxonomy" id="1519565"/>
    <lineage>
        <taxon>Eukaryota</taxon>
        <taxon>Sar</taxon>
        <taxon>Stramenopiles</taxon>
        <taxon>Ochrophyta</taxon>
        <taxon>Bacillariophyta</taxon>
        <taxon>Bacillariophyceae</taxon>
        <taxon>Bacillariophycidae</taxon>
        <taxon>Naviculales</taxon>
        <taxon>Naviculaceae</taxon>
        <taxon>Fistulifera</taxon>
    </lineage>
</organism>
<feature type="compositionally biased region" description="Basic and acidic residues" evidence="1">
    <location>
        <begin position="297"/>
        <end position="327"/>
    </location>
</feature>
<feature type="compositionally biased region" description="Basic residues" evidence="1">
    <location>
        <begin position="255"/>
        <end position="274"/>
    </location>
</feature>
<dbReference type="InParanoid" id="A0A1Z5J726"/>
<dbReference type="Proteomes" id="UP000198406">
    <property type="component" value="Unassembled WGS sequence"/>
</dbReference>